<evidence type="ECO:0000256" key="8">
    <source>
        <dbReference type="SAM" id="MobiDB-lite"/>
    </source>
</evidence>
<evidence type="ECO:0000256" key="1">
    <source>
        <dbReference type="ARBA" id="ARBA00004173"/>
    </source>
</evidence>
<proteinExistence type="inferred from homology"/>
<dbReference type="GO" id="GO:0003735">
    <property type="term" value="F:structural constituent of ribosome"/>
    <property type="evidence" value="ECO:0007669"/>
    <property type="project" value="TreeGrafter"/>
</dbReference>
<evidence type="ECO:0000313" key="9">
    <source>
        <dbReference type="EMBL" id="QSS50158.1"/>
    </source>
</evidence>
<dbReference type="Pfam" id="PF10236">
    <property type="entry name" value="DAP3"/>
    <property type="match status" value="1"/>
</dbReference>
<accession>A0A8A1L6Y5</accession>
<keyword evidence="5" id="KW-0496">Mitochondrion</keyword>
<evidence type="ECO:0000256" key="7">
    <source>
        <dbReference type="ARBA" id="ARBA00035140"/>
    </source>
</evidence>
<gene>
    <name evidence="9" type="primary">DAP3</name>
    <name evidence="9" type="ORF">I7I53_10742</name>
</gene>
<evidence type="ECO:0000256" key="3">
    <source>
        <dbReference type="ARBA" id="ARBA00022946"/>
    </source>
</evidence>
<keyword evidence="6" id="KW-0687">Ribonucleoprotein</keyword>
<dbReference type="AlphaFoldDB" id="A0A8A1L6Y5"/>
<dbReference type="InterPro" id="IPR019368">
    <property type="entry name" value="Ribosomal_mS29"/>
</dbReference>
<evidence type="ECO:0000256" key="4">
    <source>
        <dbReference type="ARBA" id="ARBA00022980"/>
    </source>
</evidence>
<keyword evidence="3" id="KW-0809">Transit peptide</keyword>
<dbReference type="VEuPathDB" id="FungiDB:I7I53_10742"/>
<dbReference type="GO" id="GO:0005763">
    <property type="term" value="C:mitochondrial small ribosomal subunit"/>
    <property type="evidence" value="ECO:0007669"/>
    <property type="project" value="TreeGrafter"/>
</dbReference>
<dbReference type="EMBL" id="CP069102">
    <property type="protein sequence ID" value="QSS50158.1"/>
    <property type="molecule type" value="Genomic_DNA"/>
</dbReference>
<comment type="similarity">
    <text evidence="2">Belongs to the mitochondrion-specific ribosomal protein mS29 family.</text>
</comment>
<dbReference type="Proteomes" id="UP000663419">
    <property type="component" value="Chromosome 1"/>
</dbReference>
<dbReference type="PANTHER" id="PTHR12810">
    <property type="entry name" value="MITOCHONDRIAL 28S RIBOSOMAL PROTEIN S29"/>
    <property type="match status" value="1"/>
</dbReference>
<name>A0A8A1L6Y5_AJEC8</name>
<reference evidence="9" key="1">
    <citation type="submission" date="2021-01" db="EMBL/GenBank/DDBJ databases">
        <title>Chromosome-level genome assembly of a human fungal pathogen reveals clustering of transcriptionally co-regulated genes.</title>
        <authorList>
            <person name="Voorhies M."/>
            <person name="Cohen S."/>
            <person name="Shea T.P."/>
            <person name="Petrus S."/>
            <person name="Munoz J.F."/>
            <person name="Poplawski S."/>
            <person name="Goldman W.E."/>
            <person name="Michael T."/>
            <person name="Cuomo C.A."/>
            <person name="Sil A."/>
            <person name="Beyhan S."/>
        </authorList>
    </citation>
    <scope>NUCLEOTIDE SEQUENCE</scope>
    <source>
        <strain evidence="9">H88</strain>
    </source>
</reference>
<feature type="region of interest" description="Disordered" evidence="8">
    <location>
        <begin position="96"/>
        <end position="117"/>
    </location>
</feature>
<sequence length="538" mass="59340">MPLFFITLYTYCANTCNNYIYRPLITARQLRATMAPTSFCWGCLSNLQRGPRLLQPLSALRIAPFHTTAPAFALPIKKKPGSGQSEAPKFRESLSARINKKVKREKPRPPAPGERRAAKERIVLSNTNALEVPDMQELSVENMTNADLRGHTVGLPMALIDRLRGARAFKTTQGWSLFRRPGTLVREETLELGRLITGIGDGESETKGKTIKRIITGDKGTGKSVHLTQAMTLALLKGWVIVTIPEAQDLTIGHTAYAPSPSDPGKYVQQDAVAKVLQRMIAANAPLLAKLHISQNHLNLKAPVRPDMTLEQLAKLGIDDTAHAWPIFQALWSELTATEATTNVDGQKPFSSRPPILVTVDGLAHWMTNSQYRTAEYEIIHAHDLALVNHFLSLLLSERSSPALPNGGLLLYSTSTSNTPTLYTFEVLLEQLAARTAGIPTDSSEFPAVSQYRRPDQRVLALLNEAKDLSTQRLTGLDKEDSKGLLEYFAHSGILREKITEEFVSEKWTLSGMGIIGELEKLGKRVRVPPPIPMPAAN</sequence>
<evidence type="ECO:0000256" key="6">
    <source>
        <dbReference type="ARBA" id="ARBA00023274"/>
    </source>
</evidence>
<protein>
    <recommendedName>
        <fullName evidence="7">Small ribosomal subunit protein mS29</fullName>
    </recommendedName>
</protein>
<evidence type="ECO:0000313" key="10">
    <source>
        <dbReference type="Proteomes" id="UP000663419"/>
    </source>
</evidence>
<dbReference type="PANTHER" id="PTHR12810:SF0">
    <property type="entry name" value="SMALL RIBOSOMAL SUBUNIT PROTEIN MS29"/>
    <property type="match status" value="1"/>
</dbReference>
<organism evidence="9 10">
    <name type="scientific">Ajellomyces capsulatus (strain H88)</name>
    <name type="common">Darling's disease fungus</name>
    <name type="synonym">Histoplasma capsulatum</name>
    <dbReference type="NCBI Taxonomy" id="544711"/>
    <lineage>
        <taxon>Eukaryota</taxon>
        <taxon>Fungi</taxon>
        <taxon>Dikarya</taxon>
        <taxon>Ascomycota</taxon>
        <taxon>Pezizomycotina</taxon>
        <taxon>Eurotiomycetes</taxon>
        <taxon>Eurotiomycetidae</taxon>
        <taxon>Onygenales</taxon>
        <taxon>Ajellomycetaceae</taxon>
        <taxon>Histoplasma</taxon>
    </lineage>
</organism>
<evidence type="ECO:0000256" key="5">
    <source>
        <dbReference type="ARBA" id="ARBA00023128"/>
    </source>
</evidence>
<keyword evidence="4 9" id="KW-0689">Ribosomal protein</keyword>
<comment type="subcellular location">
    <subcellularLocation>
        <location evidence="1">Mitochondrion</location>
    </subcellularLocation>
</comment>
<evidence type="ECO:0000256" key="2">
    <source>
        <dbReference type="ARBA" id="ARBA00009863"/>
    </source>
</evidence>